<dbReference type="SUPFAM" id="SSF52374">
    <property type="entry name" value="Nucleotidylyl transferase"/>
    <property type="match status" value="1"/>
</dbReference>
<dbReference type="GO" id="GO:0005524">
    <property type="term" value="F:ATP binding"/>
    <property type="evidence" value="ECO:0007669"/>
    <property type="project" value="UniProtKB-KW"/>
</dbReference>
<evidence type="ECO:0000259" key="4">
    <source>
        <dbReference type="Pfam" id="PF01406"/>
    </source>
</evidence>
<proteinExistence type="predicted"/>
<dbReference type="AlphaFoldDB" id="A0A9N8VEP0"/>
<dbReference type="Pfam" id="PF01406">
    <property type="entry name" value="tRNA-synt_1e"/>
    <property type="match status" value="1"/>
</dbReference>
<feature type="domain" description="tRNA synthetases class I catalytic" evidence="4">
    <location>
        <begin position="26"/>
        <end position="172"/>
    </location>
</feature>
<dbReference type="InterPro" id="IPR024909">
    <property type="entry name" value="Cys-tRNA/MSH_ligase"/>
</dbReference>
<evidence type="ECO:0000256" key="1">
    <source>
        <dbReference type="ARBA" id="ARBA00022598"/>
    </source>
</evidence>
<dbReference type="PRINTS" id="PR00983">
    <property type="entry name" value="TRNASYNTHCYS"/>
</dbReference>
<dbReference type="InterPro" id="IPR032678">
    <property type="entry name" value="tRNA-synt_1_cat_dom"/>
</dbReference>
<evidence type="ECO:0000313" key="6">
    <source>
        <dbReference type="Proteomes" id="UP000789396"/>
    </source>
</evidence>
<dbReference type="PANTHER" id="PTHR10890">
    <property type="entry name" value="CYSTEINYL-TRNA SYNTHETASE"/>
    <property type="match status" value="1"/>
</dbReference>
<accession>A0A9N8VEP0</accession>
<dbReference type="OrthoDB" id="2419251at2759"/>
<dbReference type="Proteomes" id="UP000789396">
    <property type="component" value="Unassembled WGS sequence"/>
</dbReference>
<dbReference type="GO" id="GO:0005829">
    <property type="term" value="C:cytosol"/>
    <property type="evidence" value="ECO:0007669"/>
    <property type="project" value="TreeGrafter"/>
</dbReference>
<keyword evidence="2" id="KW-0547">Nucleotide-binding</keyword>
<protein>
    <submittedName>
        <fullName evidence="5">19234_t:CDS:1</fullName>
    </submittedName>
</protein>
<organism evidence="5 6">
    <name type="scientific">Racocetra fulgida</name>
    <dbReference type="NCBI Taxonomy" id="60492"/>
    <lineage>
        <taxon>Eukaryota</taxon>
        <taxon>Fungi</taxon>
        <taxon>Fungi incertae sedis</taxon>
        <taxon>Mucoromycota</taxon>
        <taxon>Glomeromycotina</taxon>
        <taxon>Glomeromycetes</taxon>
        <taxon>Diversisporales</taxon>
        <taxon>Gigasporaceae</taxon>
        <taxon>Racocetra</taxon>
    </lineage>
</organism>
<gene>
    <name evidence="5" type="ORF">RFULGI_LOCUS99</name>
</gene>
<keyword evidence="3" id="KW-0067">ATP-binding</keyword>
<keyword evidence="1" id="KW-0436">Ligase</keyword>
<feature type="non-terminal residue" evidence="5">
    <location>
        <position position="176"/>
    </location>
</feature>
<dbReference type="PANTHER" id="PTHR10890:SF3">
    <property type="entry name" value="CYSTEINE--TRNA LIGASE, CYTOPLASMIC"/>
    <property type="match status" value="1"/>
</dbReference>
<keyword evidence="6" id="KW-1185">Reference proteome</keyword>
<sequence>MDKETKAAIAEAKAEPTTELILQPGQTLNIYLCGPTVYDHIHIGNLRPVIIFDVLFRLLLHLSIQVNYIQNITDIDDKIIARAQKEKKNESEISRHYAKSYWANLIRYNVLFPTHWPQVSNYIPQIQDFISLLVKNGSAYQRTGEIFFRVEDNSEYGRLSGQNLAKLKERTREITS</sequence>
<name>A0A9N8VEP0_9GLOM</name>
<evidence type="ECO:0000256" key="3">
    <source>
        <dbReference type="ARBA" id="ARBA00022840"/>
    </source>
</evidence>
<dbReference type="GO" id="GO:0006423">
    <property type="term" value="P:cysteinyl-tRNA aminoacylation"/>
    <property type="evidence" value="ECO:0007669"/>
    <property type="project" value="TreeGrafter"/>
</dbReference>
<reference evidence="5" key="1">
    <citation type="submission" date="2021-06" db="EMBL/GenBank/DDBJ databases">
        <authorList>
            <person name="Kallberg Y."/>
            <person name="Tangrot J."/>
            <person name="Rosling A."/>
        </authorList>
    </citation>
    <scope>NUCLEOTIDE SEQUENCE</scope>
    <source>
        <strain evidence="5">IN212</strain>
    </source>
</reference>
<evidence type="ECO:0000256" key="2">
    <source>
        <dbReference type="ARBA" id="ARBA00022741"/>
    </source>
</evidence>
<comment type="caution">
    <text evidence="5">The sequence shown here is derived from an EMBL/GenBank/DDBJ whole genome shotgun (WGS) entry which is preliminary data.</text>
</comment>
<dbReference type="InterPro" id="IPR014729">
    <property type="entry name" value="Rossmann-like_a/b/a_fold"/>
</dbReference>
<dbReference type="GO" id="GO:0004817">
    <property type="term" value="F:cysteine-tRNA ligase activity"/>
    <property type="evidence" value="ECO:0007669"/>
    <property type="project" value="TreeGrafter"/>
</dbReference>
<dbReference type="EMBL" id="CAJVPZ010000004">
    <property type="protein sequence ID" value="CAG8448521.1"/>
    <property type="molecule type" value="Genomic_DNA"/>
</dbReference>
<dbReference type="Gene3D" id="3.40.50.620">
    <property type="entry name" value="HUPs"/>
    <property type="match status" value="1"/>
</dbReference>
<evidence type="ECO:0000313" key="5">
    <source>
        <dbReference type="EMBL" id="CAG8448521.1"/>
    </source>
</evidence>